<proteinExistence type="predicted"/>
<feature type="domain" description="HTH tetR-type" evidence="5">
    <location>
        <begin position="7"/>
        <end position="67"/>
    </location>
</feature>
<sequence length="195" mass="22093">MLQQRSKDTKETIRLNALRLFAKSGYSAVSMRDIANAVGIQPGAIYNHFPSKQDILVDLMMTHMVDLLAAANDAMEGVEGTRNRLVAFARFHISYQLDFPDHVFIAYMELRSLEETGRQDVYVKRDEYEAILREVLEQGVKEGTFKVANAAVQTRALLAMMTGITVWFREDGELNRDQVIDCYVQAVLQSVGIQE</sequence>
<dbReference type="InterPro" id="IPR001647">
    <property type="entry name" value="HTH_TetR"/>
</dbReference>
<keyword evidence="3" id="KW-0804">Transcription</keyword>
<evidence type="ECO:0000256" key="3">
    <source>
        <dbReference type="ARBA" id="ARBA00023163"/>
    </source>
</evidence>
<dbReference type="AlphaFoldDB" id="A0A1H5XB70"/>
<dbReference type="GO" id="GO:0003700">
    <property type="term" value="F:DNA-binding transcription factor activity"/>
    <property type="evidence" value="ECO:0007669"/>
    <property type="project" value="TreeGrafter"/>
</dbReference>
<dbReference type="Gene3D" id="1.10.357.10">
    <property type="entry name" value="Tetracycline Repressor, domain 2"/>
    <property type="match status" value="1"/>
</dbReference>
<dbReference type="PANTHER" id="PTHR30055">
    <property type="entry name" value="HTH-TYPE TRANSCRIPTIONAL REGULATOR RUTR"/>
    <property type="match status" value="1"/>
</dbReference>
<evidence type="ECO:0000256" key="4">
    <source>
        <dbReference type="PROSITE-ProRule" id="PRU00335"/>
    </source>
</evidence>
<organism evidence="6 7">
    <name type="scientific">Thalassococcus halodurans</name>
    <dbReference type="NCBI Taxonomy" id="373675"/>
    <lineage>
        <taxon>Bacteria</taxon>
        <taxon>Pseudomonadati</taxon>
        <taxon>Pseudomonadota</taxon>
        <taxon>Alphaproteobacteria</taxon>
        <taxon>Rhodobacterales</taxon>
        <taxon>Roseobacteraceae</taxon>
        <taxon>Thalassococcus</taxon>
    </lineage>
</organism>
<dbReference type="RefSeq" id="WP_103910100.1">
    <property type="nucleotide sequence ID" value="NZ_FNUZ01000002.1"/>
</dbReference>
<dbReference type="Proteomes" id="UP000236752">
    <property type="component" value="Unassembled WGS sequence"/>
</dbReference>
<dbReference type="GO" id="GO:0000976">
    <property type="term" value="F:transcription cis-regulatory region binding"/>
    <property type="evidence" value="ECO:0007669"/>
    <property type="project" value="TreeGrafter"/>
</dbReference>
<dbReference type="PROSITE" id="PS01081">
    <property type="entry name" value="HTH_TETR_1"/>
    <property type="match status" value="1"/>
</dbReference>
<dbReference type="SUPFAM" id="SSF46689">
    <property type="entry name" value="Homeodomain-like"/>
    <property type="match status" value="1"/>
</dbReference>
<dbReference type="PANTHER" id="PTHR30055:SF240">
    <property type="entry name" value="HTH-TYPE TRANSCRIPTIONAL REGULATOR ACRR"/>
    <property type="match status" value="1"/>
</dbReference>
<dbReference type="SUPFAM" id="SSF48498">
    <property type="entry name" value="Tetracyclin repressor-like, C-terminal domain"/>
    <property type="match status" value="1"/>
</dbReference>
<dbReference type="PROSITE" id="PS50977">
    <property type="entry name" value="HTH_TETR_2"/>
    <property type="match status" value="1"/>
</dbReference>
<dbReference type="EMBL" id="FNUZ01000002">
    <property type="protein sequence ID" value="SEG09002.1"/>
    <property type="molecule type" value="Genomic_DNA"/>
</dbReference>
<dbReference type="Pfam" id="PF17932">
    <property type="entry name" value="TetR_C_24"/>
    <property type="match status" value="1"/>
</dbReference>
<name>A0A1H5XB70_9RHOB</name>
<keyword evidence="7" id="KW-1185">Reference proteome</keyword>
<evidence type="ECO:0000256" key="1">
    <source>
        <dbReference type="ARBA" id="ARBA00023015"/>
    </source>
</evidence>
<evidence type="ECO:0000259" key="5">
    <source>
        <dbReference type="PROSITE" id="PS50977"/>
    </source>
</evidence>
<accession>A0A1H5XB70</accession>
<protein>
    <submittedName>
        <fullName evidence="6">Transcriptional regulator, TetR family</fullName>
    </submittedName>
</protein>
<feature type="DNA-binding region" description="H-T-H motif" evidence="4">
    <location>
        <begin position="30"/>
        <end position="49"/>
    </location>
</feature>
<dbReference type="InterPro" id="IPR041490">
    <property type="entry name" value="KstR2_TetR_C"/>
</dbReference>
<evidence type="ECO:0000313" key="7">
    <source>
        <dbReference type="Proteomes" id="UP000236752"/>
    </source>
</evidence>
<evidence type="ECO:0000313" key="6">
    <source>
        <dbReference type="EMBL" id="SEG09002.1"/>
    </source>
</evidence>
<gene>
    <name evidence="6" type="ORF">SAMN04488045_1804</name>
</gene>
<dbReference type="PRINTS" id="PR00455">
    <property type="entry name" value="HTHTETR"/>
</dbReference>
<reference evidence="6 7" key="1">
    <citation type="submission" date="2016-10" db="EMBL/GenBank/DDBJ databases">
        <authorList>
            <person name="de Groot N.N."/>
        </authorList>
    </citation>
    <scope>NUCLEOTIDE SEQUENCE [LARGE SCALE GENOMIC DNA]</scope>
    <source>
        <strain evidence="6 7">DSM 26915</strain>
    </source>
</reference>
<dbReference type="InterPro" id="IPR036271">
    <property type="entry name" value="Tet_transcr_reg_TetR-rel_C_sf"/>
</dbReference>
<dbReference type="OrthoDB" id="9814200at2"/>
<dbReference type="InterPro" id="IPR050109">
    <property type="entry name" value="HTH-type_TetR-like_transc_reg"/>
</dbReference>
<dbReference type="Pfam" id="PF00440">
    <property type="entry name" value="TetR_N"/>
    <property type="match status" value="1"/>
</dbReference>
<evidence type="ECO:0000256" key="2">
    <source>
        <dbReference type="ARBA" id="ARBA00023125"/>
    </source>
</evidence>
<keyword evidence="1" id="KW-0805">Transcription regulation</keyword>
<dbReference type="InterPro" id="IPR009057">
    <property type="entry name" value="Homeodomain-like_sf"/>
</dbReference>
<dbReference type="InterPro" id="IPR023772">
    <property type="entry name" value="DNA-bd_HTH_TetR-type_CS"/>
</dbReference>
<keyword evidence="2 4" id="KW-0238">DNA-binding</keyword>